<evidence type="ECO:0000313" key="1">
    <source>
        <dbReference type="EMBL" id="GIQ87479.1"/>
    </source>
</evidence>
<sequence>MYQTQGVQPYPSAPQAVYAQGGVTGVYVQGDVTGVPAEAA</sequence>
<comment type="caution">
    <text evidence="1">The sequence shown here is derived from an EMBL/GenBank/DDBJ whole genome shotgun (WGS) entry which is preliminary data.</text>
</comment>
<dbReference type="AlphaFoldDB" id="A0A9K3GKU3"/>
<protein>
    <submittedName>
        <fullName evidence="1">Uncharacterized protein</fullName>
    </submittedName>
</protein>
<accession>A0A9K3GKU3</accession>
<proteinExistence type="predicted"/>
<organism evidence="1 2">
    <name type="scientific">Kipferlia bialata</name>
    <dbReference type="NCBI Taxonomy" id="797122"/>
    <lineage>
        <taxon>Eukaryota</taxon>
        <taxon>Metamonada</taxon>
        <taxon>Carpediemonas-like organisms</taxon>
        <taxon>Kipferlia</taxon>
    </lineage>
</organism>
<dbReference type="EMBL" id="BDIP01003261">
    <property type="protein sequence ID" value="GIQ87479.1"/>
    <property type="molecule type" value="Genomic_DNA"/>
</dbReference>
<keyword evidence="2" id="KW-1185">Reference proteome</keyword>
<name>A0A9K3GKU3_9EUKA</name>
<gene>
    <name evidence="1" type="ORF">KIPB_009524</name>
</gene>
<feature type="non-terminal residue" evidence="1">
    <location>
        <position position="1"/>
    </location>
</feature>
<evidence type="ECO:0000313" key="2">
    <source>
        <dbReference type="Proteomes" id="UP000265618"/>
    </source>
</evidence>
<dbReference type="Proteomes" id="UP000265618">
    <property type="component" value="Unassembled WGS sequence"/>
</dbReference>
<reference evidence="1 2" key="1">
    <citation type="journal article" date="2018" name="PLoS ONE">
        <title>The draft genome of Kipferlia bialata reveals reductive genome evolution in fornicate parasites.</title>
        <authorList>
            <person name="Tanifuji G."/>
            <person name="Takabayashi S."/>
            <person name="Kume K."/>
            <person name="Takagi M."/>
            <person name="Nakayama T."/>
            <person name="Kamikawa R."/>
            <person name="Inagaki Y."/>
            <person name="Hashimoto T."/>
        </authorList>
    </citation>
    <scope>NUCLEOTIDE SEQUENCE [LARGE SCALE GENOMIC DNA]</scope>
    <source>
        <strain evidence="1">NY0173</strain>
    </source>
</reference>